<dbReference type="GO" id="GO:0007189">
    <property type="term" value="P:adenylate cyclase-activating G protein-coupled receptor signaling pathway"/>
    <property type="evidence" value="ECO:0007669"/>
    <property type="project" value="TreeGrafter"/>
</dbReference>
<dbReference type="Proteomes" id="UP000789375">
    <property type="component" value="Unassembled WGS sequence"/>
</dbReference>
<dbReference type="PROSITE" id="PS50262">
    <property type="entry name" value="G_PROTEIN_RECEP_F1_2"/>
    <property type="match status" value="1"/>
</dbReference>
<feature type="transmembrane region" description="Helical" evidence="6">
    <location>
        <begin position="268"/>
        <end position="292"/>
    </location>
</feature>
<evidence type="ECO:0000256" key="7">
    <source>
        <dbReference type="SAM" id="SignalP"/>
    </source>
</evidence>
<dbReference type="GO" id="GO:0005886">
    <property type="term" value="C:plasma membrane"/>
    <property type="evidence" value="ECO:0007669"/>
    <property type="project" value="TreeGrafter"/>
</dbReference>
<feature type="transmembrane region" description="Helical" evidence="6">
    <location>
        <begin position="180"/>
        <end position="201"/>
    </location>
</feature>
<dbReference type="InterPro" id="IPR017452">
    <property type="entry name" value="GPCR_Rhodpsn_7TM"/>
</dbReference>
<evidence type="ECO:0000256" key="2">
    <source>
        <dbReference type="ARBA" id="ARBA00022692"/>
    </source>
</evidence>
<comment type="subcellular location">
    <subcellularLocation>
        <location evidence="1">Membrane</location>
        <topology evidence="1">Multi-pass membrane protein</topology>
    </subcellularLocation>
</comment>
<keyword evidence="10" id="KW-1185">Reference proteome</keyword>
<evidence type="ECO:0000313" key="9">
    <source>
        <dbReference type="EMBL" id="CAG8529054.1"/>
    </source>
</evidence>
<evidence type="ECO:0000256" key="1">
    <source>
        <dbReference type="ARBA" id="ARBA00004141"/>
    </source>
</evidence>
<name>A0A9N9FE39_FUNMO</name>
<feature type="chain" id="PRO_5040105289" evidence="7">
    <location>
        <begin position="20"/>
        <end position="432"/>
    </location>
</feature>
<sequence>MIKSAAFIYIMFLVSYSNADDQVITHIDTEFTDDTYINYDEIPKLDNEEVFGPDAVRDFYIIMGFGLITLQLNFFGSLYVIYRIYVQWRRGGRTSISLSLRFPFYIALTDAFLSLGYTVNLSYTFVWKLPWSNPMCGIIGASVVTLFTLNMFLVGIIALTTWLRVCKEYYVDFGPYDYKLWTLTTALSVIVVCLSVNEVGQQKYWCAGRHHKVIIPIIMFLIILLILLTILICYIKVYFKVHKLDDLLTLNNSTPRRAHIEKRALRKLISYIFTFILQFIPLLTYHACSFAMFENVLLYMLATTTINFGGIGNFFQFVINEGFSSSQTSSQTSSMESSQQINSIEPEETKTTDSNYVREIGDSTIERYRFSLEFGEKFDENIVKNLNNVNVSDDNGDLENDNIMFSDALTVFDSSINSTDVLLNRDDYFYTK</sequence>
<evidence type="ECO:0000313" key="10">
    <source>
        <dbReference type="Proteomes" id="UP000789375"/>
    </source>
</evidence>
<keyword evidence="3 6" id="KW-1133">Transmembrane helix</keyword>
<organism evidence="9 10">
    <name type="scientific">Funneliformis mosseae</name>
    <name type="common">Endomycorrhizal fungus</name>
    <name type="synonym">Glomus mosseae</name>
    <dbReference type="NCBI Taxonomy" id="27381"/>
    <lineage>
        <taxon>Eukaryota</taxon>
        <taxon>Fungi</taxon>
        <taxon>Fungi incertae sedis</taxon>
        <taxon>Mucoromycota</taxon>
        <taxon>Glomeromycotina</taxon>
        <taxon>Glomeromycetes</taxon>
        <taxon>Glomerales</taxon>
        <taxon>Glomeraceae</taxon>
        <taxon>Funneliformis</taxon>
    </lineage>
</organism>
<accession>A0A9N9FE39</accession>
<feature type="region of interest" description="Disordered" evidence="5">
    <location>
        <begin position="329"/>
        <end position="353"/>
    </location>
</feature>
<feature type="transmembrane region" description="Helical" evidence="6">
    <location>
        <begin position="213"/>
        <end position="235"/>
    </location>
</feature>
<comment type="caution">
    <text evidence="9">The sequence shown here is derived from an EMBL/GenBank/DDBJ whole genome shotgun (WGS) entry which is preliminary data.</text>
</comment>
<dbReference type="SUPFAM" id="SSF81321">
    <property type="entry name" value="Family A G protein-coupled receptor-like"/>
    <property type="match status" value="1"/>
</dbReference>
<feature type="transmembrane region" description="Helical" evidence="6">
    <location>
        <begin position="298"/>
        <end position="319"/>
    </location>
</feature>
<dbReference type="AlphaFoldDB" id="A0A9N9FE39"/>
<evidence type="ECO:0000256" key="4">
    <source>
        <dbReference type="ARBA" id="ARBA00023136"/>
    </source>
</evidence>
<feature type="domain" description="G-protein coupled receptors family 1 profile" evidence="8">
    <location>
        <begin position="76"/>
        <end position="282"/>
    </location>
</feature>
<evidence type="ECO:0000256" key="5">
    <source>
        <dbReference type="SAM" id="MobiDB-lite"/>
    </source>
</evidence>
<feature type="transmembrane region" description="Helical" evidence="6">
    <location>
        <begin position="102"/>
        <end position="126"/>
    </location>
</feature>
<keyword evidence="2 6" id="KW-0812">Transmembrane</keyword>
<dbReference type="PANTHER" id="PTHR23112:SF0">
    <property type="entry name" value="TRANSMEMBRANE PROTEIN 116"/>
    <property type="match status" value="1"/>
</dbReference>
<proteinExistence type="predicted"/>
<feature type="transmembrane region" description="Helical" evidence="6">
    <location>
        <begin position="138"/>
        <end position="159"/>
    </location>
</feature>
<keyword evidence="4 6" id="KW-0472">Membrane</keyword>
<dbReference type="PANTHER" id="PTHR23112">
    <property type="entry name" value="G PROTEIN-COUPLED RECEPTOR 157-RELATED"/>
    <property type="match status" value="1"/>
</dbReference>
<feature type="signal peptide" evidence="7">
    <location>
        <begin position="1"/>
        <end position="19"/>
    </location>
</feature>
<protein>
    <submittedName>
        <fullName evidence="9">9486_t:CDS:1</fullName>
    </submittedName>
</protein>
<evidence type="ECO:0000256" key="3">
    <source>
        <dbReference type="ARBA" id="ARBA00022989"/>
    </source>
</evidence>
<feature type="transmembrane region" description="Helical" evidence="6">
    <location>
        <begin position="59"/>
        <end position="82"/>
    </location>
</feature>
<reference evidence="9" key="1">
    <citation type="submission" date="2021-06" db="EMBL/GenBank/DDBJ databases">
        <authorList>
            <person name="Kallberg Y."/>
            <person name="Tangrot J."/>
            <person name="Rosling A."/>
        </authorList>
    </citation>
    <scope>NUCLEOTIDE SEQUENCE</scope>
    <source>
        <strain evidence="9">87-6 pot B 2015</strain>
    </source>
</reference>
<dbReference type="GO" id="GO:0004930">
    <property type="term" value="F:G protein-coupled receptor activity"/>
    <property type="evidence" value="ECO:0007669"/>
    <property type="project" value="TreeGrafter"/>
</dbReference>
<dbReference type="Gene3D" id="1.20.1070.10">
    <property type="entry name" value="Rhodopsin 7-helix transmembrane proteins"/>
    <property type="match status" value="1"/>
</dbReference>
<feature type="compositionally biased region" description="Low complexity" evidence="5">
    <location>
        <begin position="329"/>
        <end position="340"/>
    </location>
</feature>
<gene>
    <name evidence="9" type="ORF">FMOSSE_LOCUS5416</name>
</gene>
<evidence type="ECO:0000256" key="6">
    <source>
        <dbReference type="SAM" id="Phobius"/>
    </source>
</evidence>
<evidence type="ECO:0000259" key="8">
    <source>
        <dbReference type="PROSITE" id="PS50262"/>
    </source>
</evidence>
<keyword evidence="7" id="KW-0732">Signal</keyword>
<dbReference type="EMBL" id="CAJVPP010001023">
    <property type="protein sequence ID" value="CAG8529054.1"/>
    <property type="molecule type" value="Genomic_DNA"/>
</dbReference>